<evidence type="ECO:0000259" key="3">
    <source>
        <dbReference type="PROSITE" id="PS51186"/>
    </source>
</evidence>
<dbReference type="Proteomes" id="UP000460715">
    <property type="component" value="Unassembled WGS sequence"/>
</dbReference>
<dbReference type="Pfam" id="PF00583">
    <property type="entry name" value="Acetyltransf_1"/>
    <property type="match status" value="1"/>
</dbReference>
<evidence type="ECO:0000313" key="5">
    <source>
        <dbReference type="Proteomes" id="UP000460715"/>
    </source>
</evidence>
<dbReference type="Gene3D" id="3.40.630.30">
    <property type="match status" value="1"/>
</dbReference>
<dbReference type="AlphaFoldDB" id="A0A845BAU0"/>
<dbReference type="CDD" id="cd04301">
    <property type="entry name" value="NAT_SF"/>
    <property type="match status" value="1"/>
</dbReference>
<keyword evidence="5" id="KW-1185">Reference proteome</keyword>
<dbReference type="PANTHER" id="PTHR43877">
    <property type="entry name" value="AMINOALKYLPHOSPHONATE N-ACETYLTRANSFERASE-RELATED-RELATED"/>
    <property type="match status" value="1"/>
</dbReference>
<proteinExistence type="predicted"/>
<dbReference type="InterPro" id="IPR016181">
    <property type="entry name" value="Acyl_CoA_acyltransferase"/>
</dbReference>
<reference evidence="4 5" key="1">
    <citation type="submission" date="2019-03" db="EMBL/GenBank/DDBJ databases">
        <title>Roseomonas sp. a novel Roseomonas species isolated from Sea whip Gorgonian.</title>
        <authorList>
            <person name="Li F."/>
            <person name="Pan X."/>
            <person name="Huang S."/>
            <person name="Li Z."/>
            <person name="Meng B."/>
        </authorList>
    </citation>
    <scope>NUCLEOTIDE SEQUENCE [LARGE SCALE GENOMIC DNA]</scope>
    <source>
        <strain evidence="4 5">M0104</strain>
    </source>
</reference>
<keyword evidence="2" id="KW-0012">Acyltransferase</keyword>
<dbReference type="SUPFAM" id="SSF55729">
    <property type="entry name" value="Acyl-CoA N-acyltransferases (Nat)"/>
    <property type="match status" value="1"/>
</dbReference>
<keyword evidence="1 4" id="KW-0808">Transferase</keyword>
<dbReference type="InterPro" id="IPR050832">
    <property type="entry name" value="Bact_Acetyltransf"/>
</dbReference>
<protein>
    <submittedName>
        <fullName evidence="4">GNAT family N-acetyltransferase</fullName>
    </submittedName>
</protein>
<dbReference type="GO" id="GO:0016747">
    <property type="term" value="F:acyltransferase activity, transferring groups other than amino-acyl groups"/>
    <property type="evidence" value="ECO:0007669"/>
    <property type="project" value="InterPro"/>
</dbReference>
<sequence length="191" mass="19576">MVKLFHPAALAAGGMSVISFPGSVPLRSARLADHAALSALAAEAFAQGAVALVPAGLRAGADAVRFRALFSEGGPLLMAEDEDEQPLGCILAERAVEEGTARLTGLWVAPQAAGQGIGSALLEAMEALLAAEGAAKLRIRVPSGNLRALGLFRRRGYAMLAAGRRSEPVLRVQLPHCILAKPLAAPVSATA</sequence>
<accession>A0A845BAU0</accession>
<comment type="caution">
    <text evidence="4">The sequence shown here is derived from an EMBL/GenBank/DDBJ whole genome shotgun (WGS) entry which is preliminary data.</text>
</comment>
<evidence type="ECO:0000256" key="1">
    <source>
        <dbReference type="ARBA" id="ARBA00022679"/>
    </source>
</evidence>
<dbReference type="EMBL" id="SNVJ01000005">
    <property type="protein sequence ID" value="MXP63270.1"/>
    <property type="molecule type" value="Genomic_DNA"/>
</dbReference>
<evidence type="ECO:0000313" key="4">
    <source>
        <dbReference type="EMBL" id="MXP63270.1"/>
    </source>
</evidence>
<dbReference type="InterPro" id="IPR000182">
    <property type="entry name" value="GNAT_dom"/>
</dbReference>
<dbReference type="PROSITE" id="PS51186">
    <property type="entry name" value="GNAT"/>
    <property type="match status" value="1"/>
</dbReference>
<evidence type="ECO:0000256" key="2">
    <source>
        <dbReference type="ARBA" id="ARBA00023315"/>
    </source>
</evidence>
<dbReference type="PANTHER" id="PTHR43877:SF2">
    <property type="entry name" value="AMINOALKYLPHOSPHONATE N-ACETYLTRANSFERASE-RELATED"/>
    <property type="match status" value="1"/>
</dbReference>
<organism evidence="4 5">
    <name type="scientific">Teichococcus coralli</name>
    <dbReference type="NCBI Taxonomy" id="2545983"/>
    <lineage>
        <taxon>Bacteria</taxon>
        <taxon>Pseudomonadati</taxon>
        <taxon>Pseudomonadota</taxon>
        <taxon>Alphaproteobacteria</taxon>
        <taxon>Acetobacterales</taxon>
        <taxon>Roseomonadaceae</taxon>
        <taxon>Roseomonas</taxon>
    </lineage>
</organism>
<gene>
    <name evidence="4" type="ORF">E0493_07880</name>
</gene>
<feature type="domain" description="N-acetyltransferase" evidence="3">
    <location>
        <begin position="24"/>
        <end position="184"/>
    </location>
</feature>
<name>A0A845BAU0_9PROT</name>